<keyword evidence="3" id="KW-1185">Reference proteome</keyword>
<organism evidence="2 3">
    <name type="scientific">Parabacteroides faecis</name>
    <dbReference type="NCBI Taxonomy" id="1217282"/>
    <lineage>
        <taxon>Bacteria</taxon>
        <taxon>Pseudomonadati</taxon>
        <taxon>Bacteroidota</taxon>
        <taxon>Bacteroidia</taxon>
        <taxon>Bacteroidales</taxon>
        <taxon>Tannerellaceae</taxon>
        <taxon>Parabacteroides</taxon>
    </lineage>
</organism>
<dbReference type="Proteomes" id="UP000533637">
    <property type="component" value="Unassembled WGS sequence"/>
</dbReference>
<dbReference type="EMBL" id="JACHOC010000007">
    <property type="protein sequence ID" value="MBB4623629.1"/>
    <property type="molecule type" value="Genomic_DNA"/>
</dbReference>
<dbReference type="InterPro" id="IPR007492">
    <property type="entry name" value="LytTR_DNA-bd_dom"/>
</dbReference>
<evidence type="ECO:0000313" key="3">
    <source>
        <dbReference type="Proteomes" id="UP000533637"/>
    </source>
</evidence>
<dbReference type="Gene3D" id="2.40.50.1020">
    <property type="entry name" value="LytTr DNA-binding domain"/>
    <property type="match status" value="1"/>
</dbReference>
<dbReference type="PROSITE" id="PS50930">
    <property type="entry name" value="HTH_LYTTR"/>
    <property type="match status" value="1"/>
</dbReference>
<reference evidence="2 3" key="1">
    <citation type="submission" date="2020-08" db="EMBL/GenBank/DDBJ databases">
        <title>Genomic Encyclopedia of Type Strains, Phase IV (KMG-IV): sequencing the most valuable type-strain genomes for metagenomic binning, comparative biology and taxonomic classification.</title>
        <authorList>
            <person name="Goeker M."/>
        </authorList>
    </citation>
    <scope>NUCLEOTIDE SEQUENCE [LARGE SCALE GENOMIC DNA]</scope>
    <source>
        <strain evidence="2 3">DSM 102983</strain>
    </source>
</reference>
<evidence type="ECO:0000313" key="2">
    <source>
        <dbReference type="EMBL" id="MBB4623629.1"/>
    </source>
</evidence>
<dbReference type="InterPro" id="IPR046947">
    <property type="entry name" value="LytR-like"/>
</dbReference>
<dbReference type="Pfam" id="PF04397">
    <property type="entry name" value="LytTR"/>
    <property type="match status" value="1"/>
</dbReference>
<accession>A0ABR6KQG6</accession>
<keyword evidence="2" id="KW-0238">DNA-binding</keyword>
<dbReference type="PANTHER" id="PTHR37299:SF1">
    <property type="entry name" value="STAGE 0 SPORULATION PROTEIN A HOMOLOG"/>
    <property type="match status" value="1"/>
</dbReference>
<dbReference type="PANTHER" id="PTHR37299">
    <property type="entry name" value="TRANSCRIPTIONAL REGULATOR-RELATED"/>
    <property type="match status" value="1"/>
</dbReference>
<proteinExistence type="predicted"/>
<protein>
    <submittedName>
        <fullName evidence="2">DNA-binding LytR/AlgR family response regulator</fullName>
    </submittedName>
</protein>
<name>A0ABR6KQG6_9BACT</name>
<comment type="caution">
    <text evidence="2">The sequence shown here is derived from an EMBL/GenBank/DDBJ whole genome shotgun (WGS) entry which is preliminary data.</text>
</comment>
<sequence>MNTPNLEEQTIQEAAVDTLSNADQIVSDSIFIKIQEHFRRILFKDILYIEASGSYCNVYLQGGSKVTVAYTLTDTMQHLSNSLFIRVHRSFIVNIKHITAYIGNIFYVGEHVIPIGRQYKKEALSHLNILGMIS</sequence>
<dbReference type="SMART" id="SM00850">
    <property type="entry name" value="LytTR"/>
    <property type="match status" value="1"/>
</dbReference>
<dbReference type="GO" id="GO:0003677">
    <property type="term" value="F:DNA binding"/>
    <property type="evidence" value="ECO:0007669"/>
    <property type="project" value="UniProtKB-KW"/>
</dbReference>
<dbReference type="RefSeq" id="WP_122354415.1">
    <property type="nucleotide sequence ID" value="NZ_BMPB01000008.1"/>
</dbReference>
<feature type="domain" description="HTH LytTR-type" evidence="1">
    <location>
        <begin position="30"/>
        <end position="98"/>
    </location>
</feature>
<evidence type="ECO:0000259" key="1">
    <source>
        <dbReference type="PROSITE" id="PS50930"/>
    </source>
</evidence>
<gene>
    <name evidence="2" type="ORF">GGQ57_003545</name>
</gene>